<organism evidence="1 2">
    <name type="scientific">Panicum virgatum</name>
    <name type="common">Blackwell switchgrass</name>
    <dbReference type="NCBI Taxonomy" id="38727"/>
    <lineage>
        <taxon>Eukaryota</taxon>
        <taxon>Viridiplantae</taxon>
        <taxon>Streptophyta</taxon>
        <taxon>Embryophyta</taxon>
        <taxon>Tracheophyta</taxon>
        <taxon>Spermatophyta</taxon>
        <taxon>Magnoliopsida</taxon>
        <taxon>Liliopsida</taxon>
        <taxon>Poales</taxon>
        <taxon>Poaceae</taxon>
        <taxon>PACMAD clade</taxon>
        <taxon>Panicoideae</taxon>
        <taxon>Panicodae</taxon>
        <taxon>Paniceae</taxon>
        <taxon>Panicinae</taxon>
        <taxon>Panicum</taxon>
        <taxon>Panicum sect. Hiantes</taxon>
    </lineage>
</organism>
<dbReference type="EMBL" id="CM029045">
    <property type="protein sequence ID" value="KAG2601479.1"/>
    <property type="molecule type" value="Genomic_DNA"/>
</dbReference>
<evidence type="ECO:0000313" key="1">
    <source>
        <dbReference type="EMBL" id="KAG2601479.1"/>
    </source>
</evidence>
<name>A0A8T0SZH7_PANVG</name>
<accession>A0A8T0SZH7</accession>
<keyword evidence="2" id="KW-1185">Reference proteome</keyword>
<proteinExistence type="predicted"/>
<dbReference type="AlphaFoldDB" id="A0A8T0SZH7"/>
<gene>
    <name evidence="1" type="ORF">PVAP13_5KG593714</name>
</gene>
<evidence type="ECO:0000313" key="2">
    <source>
        <dbReference type="Proteomes" id="UP000823388"/>
    </source>
</evidence>
<protein>
    <submittedName>
        <fullName evidence="1">Uncharacterized protein</fullName>
    </submittedName>
</protein>
<comment type="caution">
    <text evidence="1">The sequence shown here is derived from an EMBL/GenBank/DDBJ whole genome shotgun (WGS) entry which is preliminary data.</text>
</comment>
<sequence length="129" mass="14604">MVFFLLLYTPHKYVFRKFHIHVLAEPTTPHQKHHDKNIHSKYSIWQASERLGQDRDSRWGHATSGALAFGAYVIEHLYYTICIELCDNKLLEGTEAVTCDASGSNAIRGLDGSGRSALLLLSIIMIFDI</sequence>
<dbReference type="Proteomes" id="UP000823388">
    <property type="component" value="Chromosome 5K"/>
</dbReference>
<reference evidence="1" key="1">
    <citation type="submission" date="2020-05" db="EMBL/GenBank/DDBJ databases">
        <title>WGS assembly of Panicum virgatum.</title>
        <authorList>
            <person name="Lovell J.T."/>
            <person name="Jenkins J."/>
            <person name="Shu S."/>
            <person name="Juenger T.E."/>
            <person name="Schmutz J."/>
        </authorList>
    </citation>
    <scope>NUCLEOTIDE SEQUENCE</scope>
    <source>
        <strain evidence="1">AP13</strain>
    </source>
</reference>